<keyword evidence="4 8" id="KW-0863">Zinc-finger</keyword>
<evidence type="ECO:0000256" key="3">
    <source>
        <dbReference type="ARBA" id="ARBA00022737"/>
    </source>
</evidence>
<evidence type="ECO:0000313" key="10">
    <source>
        <dbReference type="EMBL" id="CAD7260150.1"/>
    </source>
</evidence>
<feature type="domain" description="C2H2-type" evidence="9">
    <location>
        <begin position="107"/>
        <end position="134"/>
    </location>
</feature>
<proteinExistence type="predicted"/>
<evidence type="ECO:0000256" key="4">
    <source>
        <dbReference type="ARBA" id="ARBA00022771"/>
    </source>
</evidence>
<dbReference type="Gene3D" id="3.30.160.60">
    <property type="entry name" value="Classic Zinc Finger"/>
    <property type="match status" value="1"/>
</dbReference>
<keyword evidence="2" id="KW-0479">Metal-binding</keyword>
<dbReference type="InterPro" id="IPR050331">
    <property type="entry name" value="Zinc_finger"/>
</dbReference>
<sequence>MKIEFGIFSYPEERFLYHEENYKTEKVMEIDHNLPEDHNVQSCLGSSCLLNTTLYLEQIKRARNKLKVYDKREILYKVNKNKAWIDTLPNLSKIKTYMNQQESYRPVNCNICCNEFRSNNHLKRHQLLHTGGYTSKCNYCNYKFLQNSNFRLHLRTFACKPSSNEKPPLVGTSSIFVRAEEDIKCTCTCMKAEWVTSRNMIDLDSILPYLSARTHEVNLIDFGRTKGGAASVLPLCVVVFYMSASPSCLSFLSEKKVKVRVLASQVVFFLFDYGVDSVCFLDYGCKELDCGICFFSGRDVDSVR</sequence>
<organism evidence="10">
    <name type="scientific">Timema shepardi</name>
    <name type="common">Walking stick</name>
    <dbReference type="NCBI Taxonomy" id="629360"/>
    <lineage>
        <taxon>Eukaryota</taxon>
        <taxon>Metazoa</taxon>
        <taxon>Ecdysozoa</taxon>
        <taxon>Arthropoda</taxon>
        <taxon>Hexapoda</taxon>
        <taxon>Insecta</taxon>
        <taxon>Pterygota</taxon>
        <taxon>Neoptera</taxon>
        <taxon>Polyneoptera</taxon>
        <taxon>Phasmatodea</taxon>
        <taxon>Timematodea</taxon>
        <taxon>Timematoidea</taxon>
        <taxon>Timematidae</taxon>
        <taxon>Timema</taxon>
    </lineage>
</organism>
<dbReference type="AlphaFoldDB" id="A0A7R9FYL3"/>
<protein>
    <recommendedName>
        <fullName evidence="9">C2H2-type domain-containing protein</fullName>
    </recommendedName>
</protein>
<evidence type="ECO:0000256" key="1">
    <source>
        <dbReference type="ARBA" id="ARBA00004123"/>
    </source>
</evidence>
<dbReference type="PANTHER" id="PTHR16515">
    <property type="entry name" value="PR DOMAIN ZINC FINGER PROTEIN"/>
    <property type="match status" value="1"/>
</dbReference>
<keyword evidence="5" id="KW-0862">Zinc</keyword>
<keyword evidence="3" id="KW-0677">Repeat</keyword>
<name>A0A7R9FYL3_TIMSH</name>
<dbReference type="PROSITE" id="PS00028">
    <property type="entry name" value="ZINC_FINGER_C2H2_1"/>
    <property type="match status" value="1"/>
</dbReference>
<reference evidence="10" key="1">
    <citation type="submission" date="2020-11" db="EMBL/GenBank/DDBJ databases">
        <authorList>
            <person name="Tran Van P."/>
        </authorList>
    </citation>
    <scope>NUCLEOTIDE SEQUENCE</scope>
</reference>
<evidence type="ECO:0000256" key="6">
    <source>
        <dbReference type="ARBA" id="ARBA00023125"/>
    </source>
</evidence>
<keyword evidence="6" id="KW-0238">DNA-binding</keyword>
<gene>
    <name evidence="10" type="ORF">TSIB3V08_LOCUS4334</name>
</gene>
<accession>A0A7R9FYL3</accession>
<dbReference type="GO" id="GO:0010468">
    <property type="term" value="P:regulation of gene expression"/>
    <property type="evidence" value="ECO:0007669"/>
    <property type="project" value="TreeGrafter"/>
</dbReference>
<dbReference type="GO" id="GO:0005634">
    <property type="term" value="C:nucleus"/>
    <property type="evidence" value="ECO:0007669"/>
    <property type="project" value="UniProtKB-SubCell"/>
</dbReference>
<dbReference type="PROSITE" id="PS50157">
    <property type="entry name" value="ZINC_FINGER_C2H2_2"/>
    <property type="match status" value="2"/>
</dbReference>
<dbReference type="GO" id="GO:0003677">
    <property type="term" value="F:DNA binding"/>
    <property type="evidence" value="ECO:0007669"/>
    <property type="project" value="UniProtKB-KW"/>
</dbReference>
<dbReference type="GO" id="GO:0008270">
    <property type="term" value="F:zinc ion binding"/>
    <property type="evidence" value="ECO:0007669"/>
    <property type="project" value="UniProtKB-KW"/>
</dbReference>
<feature type="domain" description="C2H2-type" evidence="9">
    <location>
        <begin position="135"/>
        <end position="167"/>
    </location>
</feature>
<keyword evidence="7" id="KW-0539">Nucleus</keyword>
<evidence type="ECO:0000256" key="8">
    <source>
        <dbReference type="PROSITE-ProRule" id="PRU00042"/>
    </source>
</evidence>
<evidence type="ECO:0000259" key="9">
    <source>
        <dbReference type="PROSITE" id="PS50157"/>
    </source>
</evidence>
<evidence type="ECO:0000256" key="7">
    <source>
        <dbReference type="ARBA" id="ARBA00023242"/>
    </source>
</evidence>
<dbReference type="SUPFAM" id="SSF57667">
    <property type="entry name" value="beta-beta-alpha zinc fingers"/>
    <property type="match status" value="1"/>
</dbReference>
<dbReference type="EMBL" id="OC001538">
    <property type="protein sequence ID" value="CAD7260150.1"/>
    <property type="molecule type" value="Genomic_DNA"/>
</dbReference>
<evidence type="ECO:0000256" key="2">
    <source>
        <dbReference type="ARBA" id="ARBA00022723"/>
    </source>
</evidence>
<comment type="subcellular location">
    <subcellularLocation>
        <location evidence="1">Nucleus</location>
    </subcellularLocation>
</comment>
<evidence type="ECO:0000256" key="5">
    <source>
        <dbReference type="ARBA" id="ARBA00022833"/>
    </source>
</evidence>
<dbReference type="PANTHER" id="PTHR16515:SF49">
    <property type="entry name" value="GASTRULA ZINC FINGER PROTEIN XLCGF49.1-LIKE-RELATED"/>
    <property type="match status" value="1"/>
</dbReference>
<dbReference type="InterPro" id="IPR013087">
    <property type="entry name" value="Znf_C2H2_type"/>
</dbReference>
<dbReference type="InterPro" id="IPR036236">
    <property type="entry name" value="Znf_C2H2_sf"/>
</dbReference>